<gene>
    <name evidence="2" type="ORF">C8J30_11041</name>
</gene>
<dbReference type="OrthoDB" id="1524907at2"/>
<evidence type="ECO:0000313" key="3">
    <source>
        <dbReference type="Proteomes" id="UP000247727"/>
    </source>
</evidence>
<dbReference type="Gene3D" id="3.30.1460.30">
    <property type="entry name" value="YgaC/TfoX-N like chaperone"/>
    <property type="match status" value="1"/>
</dbReference>
<evidence type="ECO:0000259" key="1">
    <source>
        <dbReference type="Pfam" id="PF04993"/>
    </source>
</evidence>
<sequence>MGTSAETVAFFLEQLEGRDVSARKMFGEYGIYAAGKMVALICDDTLFVRPIPEAATYLGTPVEGLPYPGAKPHYRIEADLWEDADWLWGLIALMARTLPEPKPKARKPAKPKGHG</sequence>
<organism evidence="2 3">
    <name type="scientific">Rhodobacter viridis</name>
    <dbReference type="NCBI Taxonomy" id="1054202"/>
    <lineage>
        <taxon>Bacteria</taxon>
        <taxon>Pseudomonadati</taxon>
        <taxon>Pseudomonadota</taxon>
        <taxon>Alphaproteobacteria</taxon>
        <taxon>Rhodobacterales</taxon>
        <taxon>Rhodobacter group</taxon>
        <taxon>Rhodobacter</taxon>
    </lineage>
</organism>
<protein>
    <submittedName>
        <fullName evidence="2">TfoX/Sxy family transcriptional regulator of competence genes</fullName>
    </submittedName>
</protein>
<feature type="domain" description="TfoX N-terminal" evidence="1">
    <location>
        <begin position="19"/>
        <end position="88"/>
    </location>
</feature>
<dbReference type="InterPro" id="IPR007076">
    <property type="entry name" value="TfoX_N"/>
</dbReference>
<dbReference type="Proteomes" id="UP000247727">
    <property type="component" value="Unassembled WGS sequence"/>
</dbReference>
<dbReference type="EMBL" id="QJTK01000010">
    <property type="protein sequence ID" value="PYF09168.1"/>
    <property type="molecule type" value="Genomic_DNA"/>
</dbReference>
<name>A0A318U1N9_9RHOB</name>
<dbReference type="AlphaFoldDB" id="A0A318U1N9"/>
<comment type="caution">
    <text evidence="2">The sequence shown here is derived from an EMBL/GenBank/DDBJ whole genome shotgun (WGS) entry which is preliminary data.</text>
</comment>
<dbReference type="SUPFAM" id="SSF159894">
    <property type="entry name" value="YgaC/TfoX-N like"/>
    <property type="match status" value="1"/>
</dbReference>
<dbReference type="RefSeq" id="WP_110806249.1">
    <property type="nucleotide sequence ID" value="NZ_QJTK01000010.1"/>
</dbReference>
<accession>A0A318U1N9</accession>
<proteinExistence type="predicted"/>
<reference evidence="2 3" key="1">
    <citation type="submission" date="2018-06" db="EMBL/GenBank/DDBJ databases">
        <title>Genomic Encyclopedia of Type Strains, Phase III (KMG-III): the genomes of soil and plant-associated and newly described type strains.</title>
        <authorList>
            <person name="Whitman W."/>
        </authorList>
    </citation>
    <scope>NUCLEOTIDE SEQUENCE [LARGE SCALE GENOMIC DNA]</scope>
    <source>
        <strain evidence="2 3">JA737</strain>
    </source>
</reference>
<dbReference type="Pfam" id="PF04993">
    <property type="entry name" value="TfoX_N"/>
    <property type="match status" value="1"/>
</dbReference>
<evidence type="ECO:0000313" key="2">
    <source>
        <dbReference type="EMBL" id="PYF09168.1"/>
    </source>
</evidence>
<keyword evidence="3" id="KW-1185">Reference proteome</keyword>